<dbReference type="InterPro" id="IPR036397">
    <property type="entry name" value="RNaseH_sf"/>
</dbReference>
<dbReference type="CDD" id="cd06222">
    <property type="entry name" value="RNase_H_like"/>
    <property type="match status" value="1"/>
</dbReference>
<dbReference type="InterPro" id="IPR044730">
    <property type="entry name" value="RNase_H-like_dom_plant"/>
</dbReference>
<gene>
    <name evidence="2" type="ORF">UFOVP585_11</name>
</gene>
<dbReference type="Gene3D" id="3.30.420.10">
    <property type="entry name" value="Ribonuclease H-like superfamily/Ribonuclease H"/>
    <property type="match status" value="1"/>
</dbReference>
<proteinExistence type="predicted"/>
<dbReference type="PROSITE" id="PS50879">
    <property type="entry name" value="RNASE_H_1"/>
    <property type="match status" value="1"/>
</dbReference>
<dbReference type="Pfam" id="PF00075">
    <property type="entry name" value="RNase_H"/>
    <property type="match status" value="1"/>
</dbReference>
<dbReference type="GO" id="GO:0004523">
    <property type="term" value="F:RNA-DNA hybrid ribonuclease activity"/>
    <property type="evidence" value="ECO:0007669"/>
    <property type="project" value="InterPro"/>
</dbReference>
<protein>
    <submittedName>
        <fullName evidence="2">RNase_H_like domain containing protein</fullName>
    </submittedName>
</protein>
<organism evidence="2">
    <name type="scientific">uncultured Caudovirales phage</name>
    <dbReference type="NCBI Taxonomy" id="2100421"/>
    <lineage>
        <taxon>Viruses</taxon>
        <taxon>Duplodnaviria</taxon>
        <taxon>Heunggongvirae</taxon>
        <taxon>Uroviricota</taxon>
        <taxon>Caudoviricetes</taxon>
        <taxon>Peduoviridae</taxon>
        <taxon>Maltschvirus</taxon>
        <taxon>Maltschvirus maltsch</taxon>
    </lineage>
</organism>
<dbReference type="InterPro" id="IPR002156">
    <property type="entry name" value="RNaseH_domain"/>
</dbReference>
<name>A0A6J5N1Z6_9CAUD</name>
<dbReference type="GO" id="GO:0003676">
    <property type="term" value="F:nucleic acid binding"/>
    <property type="evidence" value="ECO:0007669"/>
    <property type="project" value="InterPro"/>
</dbReference>
<dbReference type="SUPFAM" id="SSF53098">
    <property type="entry name" value="Ribonuclease H-like"/>
    <property type="match status" value="1"/>
</dbReference>
<feature type="domain" description="RNase H type-1" evidence="1">
    <location>
        <begin position="1"/>
        <end position="141"/>
    </location>
</feature>
<sequence length="152" mass="17332">MTIATDGSVSYDRTCASWACYILTPDNAVHFGGVLPVSVGYNPLVAEMMAVANALYRLEAMVADLSECDVIIYTDCLDVITVPRRIRGAHASKMEIVKSYQHILDKLGHYEFKWVRGHTELQTRPHVMNRWCDRYARRLLREAVEKSRQKKG</sequence>
<evidence type="ECO:0000313" key="2">
    <source>
        <dbReference type="EMBL" id="CAB4151310.1"/>
    </source>
</evidence>
<dbReference type="InterPro" id="IPR012337">
    <property type="entry name" value="RNaseH-like_sf"/>
</dbReference>
<accession>A0A6J5N1Z6</accession>
<dbReference type="EMBL" id="LR796562">
    <property type="protein sequence ID" value="CAB4151310.1"/>
    <property type="molecule type" value="Genomic_DNA"/>
</dbReference>
<reference evidence="2" key="1">
    <citation type="submission" date="2020-04" db="EMBL/GenBank/DDBJ databases">
        <authorList>
            <person name="Chiriac C."/>
            <person name="Salcher M."/>
            <person name="Ghai R."/>
            <person name="Kavagutti S V."/>
        </authorList>
    </citation>
    <scope>NUCLEOTIDE SEQUENCE</scope>
</reference>
<evidence type="ECO:0000259" key="1">
    <source>
        <dbReference type="PROSITE" id="PS50879"/>
    </source>
</evidence>